<proteinExistence type="predicted"/>
<protein>
    <submittedName>
        <fullName evidence="2">Uncharacterized protein</fullName>
    </submittedName>
</protein>
<dbReference type="EMBL" id="CP062222">
    <property type="protein sequence ID" value="QTC92653.1"/>
    <property type="molecule type" value="Genomic_DNA"/>
</dbReference>
<evidence type="ECO:0000256" key="1">
    <source>
        <dbReference type="SAM" id="MobiDB-lite"/>
    </source>
</evidence>
<accession>A0A975C2H5</accession>
<keyword evidence="3" id="KW-1185">Reference proteome</keyword>
<name>A0A975C2H5_9CAUL</name>
<gene>
    <name evidence="2" type="ORF">IFJ75_07255</name>
</gene>
<evidence type="ECO:0000313" key="3">
    <source>
        <dbReference type="Proteomes" id="UP000663918"/>
    </source>
</evidence>
<organism evidence="2 3">
    <name type="scientific">Brevundimonas goettingensis</name>
    <dbReference type="NCBI Taxonomy" id="2774190"/>
    <lineage>
        <taxon>Bacteria</taxon>
        <taxon>Pseudomonadati</taxon>
        <taxon>Pseudomonadota</taxon>
        <taxon>Alphaproteobacteria</taxon>
        <taxon>Caulobacterales</taxon>
        <taxon>Caulobacteraceae</taxon>
        <taxon>Brevundimonas</taxon>
    </lineage>
</organism>
<dbReference type="RefSeq" id="WP_207931933.1">
    <property type="nucleotide sequence ID" value="NZ_CP062222.1"/>
</dbReference>
<evidence type="ECO:0000313" key="2">
    <source>
        <dbReference type="EMBL" id="QTC92653.1"/>
    </source>
</evidence>
<dbReference type="AlphaFoldDB" id="A0A975C2H5"/>
<sequence>MAPTSGQKDRYEGPDRREGDGLDAEACREQGRICFAQAVAAEDPAERERLRLRGERWLARAKDWRPRGVRPQK</sequence>
<reference evidence="2" key="1">
    <citation type="submission" date="2020-09" db="EMBL/GenBank/DDBJ databases">
        <title>Brevundimonas sp. LVF2 isolated from a puddle in Goettingen, Germany.</title>
        <authorList>
            <person name="Friedrich I."/>
            <person name="Klassen A."/>
            <person name="Hannes N."/>
            <person name="Schneider D."/>
            <person name="Hertel R."/>
            <person name="Daniel R."/>
        </authorList>
    </citation>
    <scope>NUCLEOTIDE SEQUENCE</scope>
    <source>
        <strain evidence="2">LVF2</strain>
    </source>
</reference>
<feature type="region of interest" description="Disordered" evidence="1">
    <location>
        <begin position="1"/>
        <end position="23"/>
    </location>
</feature>
<feature type="compositionally biased region" description="Basic and acidic residues" evidence="1">
    <location>
        <begin position="7"/>
        <end position="23"/>
    </location>
</feature>
<dbReference type="Proteomes" id="UP000663918">
    <property type="component" value="Chromosome"/>
</dbReference>
<dbReference type="KEGG" id="bgoe:IFJ75_07255"/>